<evidence type="ECO:0000313" key="8">
    <source>
        <dbReference type="RefSeq" id="XP_026283682.1"/>
    </source>
</evidence>
<keyword evidence="5 6" id="KW-0472">Membrane</keyword>
<evidence type="ECO:0000256" key="1">
    <source>
        <dbReference type="ARBA" id="ARBA00004141"/>
    </source>
</evidence>
<sequence>MAGLFGSHGKQFSIDDAFEEDNEEMIRVYGSTTERSPLKPKNRNFATEDVLVRIEEPERMPIAIPQPRLKFGDDTTSRDSDSLLQDGGSCYSTKFDTSQSCWHHPKVRENWKMVLAATMLLIIGIGLLTTAMVVTFSPDTGLQGFVFFVAGFICFIPGAYHVVYIYLAVKGKRGFDFYHLPLFN</sequence>
<evidence type="ECO:0000256" key="4">
    <source>
        <dbReference type="ARBA" id="ARBA00022989"/>
    </source>
</evidence>
<keyword evidence="3 6" id="KW-0812">Transmembrane</keyword>
<feature type="transmembrane region" description="Helical" evidence="6">
    <location>
        <begin position="113"/>
        <end position="136"/>
    </location>
</feature>
<protein>
    <submittedName>
        <fullName evidence="8">Transmembrane protein 134</fullName>
    </submittedName>
</protein>
<name>A0A6J1SS18_FRAOC</name>
<dbReference type="RefSeq" id="XP_026283682.1">
    <property type="nucleotide sequence ID" value="XM_026427897.2"/>
</dbReference>
<keyword evidence="4 6" id="KW-1133">Transmembrane helix</keyword>
<proteinExistence type="inferred from homology"/>
<comment type="subcellular location">
    <subcellularLocation>
        <location evidence="1">Membrane</location>
        <topology evidence="1">Multi-pass membrane protein</topology>
    </subcellularLocation>
</comment>
<dbReference type="GO" id="GO:0016020">
    <property type="term" value="C:membrane"/>
    <property type="evidence" value="ECO:0007669"/>
    <property type="project" value="UniProtKB-SubCell"/>
</dbReference>
<dbReference type="Proteomes" id="UP000504606">
    <property type="component" value="Unplaced"/>
</dbReference>
<evidence type="ECO:0000256" key="2">
    <source>
        <dbReference type="ARBA" id="ARBA00007743"/>
    </source>
</evidence>
<dbReference type="InterPro" id="IPR039714">
    <property type="entry name" value="TMEM134"/>
</dbReference>
<gene>
    <name evidence="8" type="primary">LOC113210077</name>
</gene>
<dbReference type="Pfam" id="PF05915">
    <property type="entry name" value="TMEM_230_134"/>
    <property type="match status" value="1"/>
</dbReference>
<evidence type="ECO:0000256" key="3">
    <source>
        <dbReference type="ARBA" id="ARBA00022692"/>
    </source>
</evidence>
<organism evidence="7 8">
    <name type="scientific">Frankliniella occidentalis</name>
    <name type="common">Western flower thrips</name>
    <name type="synonym">Euthrips occidentalis</name>
    <dbReference type="NCBI Taxonomy" id="133901"/>
    <lineage>
        <taxon>Eukaryota</taxon>
        <taxon>Metazoa</taxon>
        <taxon>Ecdysozoa</taxon>
        <taxon>Arthropoda</taxon>
        <taxon>Hexapoda</taxon>
        <taxon>Insecta</taxon>
        <taxon>Pterygota</taxon>
        <taxon>Neoptera</taxon>
        <taxon>Paraneoptera</taxon>
        <taxon>Thysanoptera</taxon>
        <taxon>Terebrantia</taxon>
        <taxon>Thripoidea</taxon>
        <taxon>Thripidae</taxon>
        <taxon>Frankliniella</taxon>
    </lineage>
</organism>
<dbReference type="OrthoDB" id="10048380at2759"/>
<reference evidence="8" key="1">
    <citation type="submission" date="2025-08" db="UniProtKB">
        <authorList>
            <consortium name="RefSeq"/>
        </authorList>
    </citation>
    <scope>IDENTIFICATION</scope>
    <source>
        <tissue evidence="8">Whole organism</tissue>
    </source>
</reference>
<dbReference type="AlphaFoldDB" id="A0A6J1SS18"/>
<evidence type="ECO:0000256" key="5">
    <source>
        <dbReference type="ARBA" id="ARBA00023136"/>
    </source>
</evidence>
<evidence type="ECO:0000256" key="6">
    <source>
        <dbReference type="SAM" id="Phobius"/>
    </source>
</evidence>
<accession>A0A6J1SS18</accession>
<dbReference type="InterPro" id="IPR008590">
    <property type="entry name" value="TMEM_230/134"/>
</dbReference>
<feature type="transmembrane region" description="Helical" evidence="6">
    <location>
        <begin position="142"/>
        <end position="167"/>
    </location>
</feature>
<dbReference type="KEGG" id="foc:113210077"/>
<keyword evidence="7" id="KW-1185">Reference proteome</keyword>
<dbReference type="GeneID" id="113210077"/>
<dbReference type="PANTHER" id="PTHR13558:SF1">
    <property type="entry name" value="TRANSMEMBRANE PROTEIN 134"/>
    <property type="match status" value="1"/>
</dbReference>
<dbReference type="PANTHER" id="PTHR13558">
    <property type="entry name" value="TRANSMEMBRANE PROTEIN 134"/>
    <property type="match status" value="1"/>
</dbReference>
<comment type="similarity">
    <text evidence="2">Belongs to the TMEM134/TMEM230 family.</text>
</comment>
<evidence type="ECO:0000313" key="7">
    <source>
        <dbReference type="Proteomes" id="UP000504606"/>
    </source>
</evidence>